<dbReference type="InterPro" id="IPR027843">
    <property type="entry name" value="DUF4440"/>
</dbReference>
<feature type="domain" description="DUF4440" evidence="2">
    <location>
        <begin position="55"/>
        <end position="133"/>
    </location>
</feature>
<evidence type="ECO:0000259" key="2">
    <source>
        <dbReference type="Pfam" id="PF14534"/>
    </source>
</evidence>
<dbReference type="Gene3D" id="3.10.450.50">
    <property type="match status" value="1"/>
</dbReference>
<dbReference type="InterPro" id="IPR011944">
    <property type="entry name" value="Steroid_delta5-4_isomerase"/>
</dbReference>
<sequence>MRSQWAKLAAISAATVVALSGFLVTAALPALGQDGEARNEERGATHDPQKEFDRLRQRQADAWARKDGAAFAATFTPNGDMVTFNGDHLRTRRGIAVGMQRYFDEYITDSSIRYLSERVRFAGPGLAIIVRTTCLVNAGQNDCRNGSLSANTNVLTWRQGRWLQDSFQNTRVDPLP</sequence>
<name>A0ABN3ICA0_9ACTN</name>
<dbReference type="Pfam" id="PF14534">
    <property type="entry name" value="DUF4440"/>
    <property type="match status" value="1"/>
</dbReference>
<dbReference type="RefSeq" id="WP_344586425.1">
    <property type="nucleotide sequence ID" value="NZ_BAAARW010000001.1"/>
</dbReference>
<dbReference type="SUPFAM" id="SSF54427">
    <property type="entry name" value="NTF2-like"/>
    <property type="match status" value="1"/>
</dbReference>
<accession>A0ABN3ICA0</accession>
<evidence type="ECO:0000256" key="1">
    <source>
        <dbReference type="SAM" id="SignalP"/>
    </source>
</evidence>
<gene>
    <name evidence="3" type="ORF">GCM10010191_02920</name>
</gene>
<proteinExistence type="predicted"/>
<dbReference type="InterPro" id="IPR032710">
    <property type="entry name" value="NTF2-like_dom_sf"/>
</dbReference>
<evidence type="ECO:0000313" key="3">
    <source>
        <dbReference type="EMBL" id="GAA2399376.1"/>
    </source>
</evidence>
<reference evidence="3 4" key="1">
    <citation type="journal article" date="2019" name="Int. J. Syst. Evol. Microbiol.">
        <title>The Global Catalogue of Microorganisms (GCM) 10K type strain sequencing project: providing services to taxonomists for standard genome sequencing and annotation.</title>
        <authorList>
            <consortium name="The Broad Institute Genomics Platform"/>
            <consortium name="The Broad Institute Genome Sequencing Center for Infectious Disease"/>
            <person name="Wu L."/>
            <person name="Ma J."/>
        </authorList>
    </citation>
    <scope>NUCLEOTIDE SEQUENCE [LARGE SCALE GENOMIC DNA]</scope>
    <source>
        <strain evidence="3 4">JCM 3325</strain>
    </source>
</reference>
<evidence type="ECO:0000313" key="4">
    <source>
        <dbReference type="Proteomes" id="UP001501231"/>
    </source>
</evidence>
<protein>
    <recommendedName>
        <fullName evidence="2">DUF4440 domain-containing protein</fullName>
    </recommendedName>
</protein>
<comment type="caution">
    <text evidence="3">The sequence shown here is derived from an EMBL/GenBank/DDBJ whole genome shotgun (WGS) entry which is preliminary data.</text>
</comment>
<keyword evidence="4" id="KW-1185">Reference proteome</keyword>
<feature type="chain" id="PRO_5046137192" description="DUF4440 domain-containing protein" evidence="1">
    <location>
        <begin position="33"/>
        <end position="176"/>
    </location>
</feature>
<keyword evidence="1" id="KW-0732">Signal</keyword>
<dbReference type="EMBL" id="BAAARW010000001">
    <property type="protein sequence ID" value="GAA2399376.1"/>
    <property type="molecule type" value="Genomic_DNA"/>
</dbReference>
<dbReference type="Proteomes" id="UP001501231">
    <property type="component" value="Unassembled WGS sequence"/>
</dbReference>
<feature type="signal peptide" evidence="1">
    <location>
        <begin position="1"/>
        <end position="32"/>
    </location>
</feature>
<organism evidence="3 4">
    <name type="scientific">Actinomadura vinacea</name>
    <dbReference type="NCBI Taxonomy" id="115336"/>
    <lineage>
        <taxon>Bacteria</taxon>
        <taxon>Bacillati</taxon>
        <taxon>Actinomycetota</taxon>
        <taxon>Actinomycetes</taxon>
        <taxon>Streptosporangiales</taxon>
        <taxon>Thermomonosporaceae</taxon>
        <taxon>Actinomadura</taxon>
    </lineage>
</organism>
<dbReference type="NCBIfam" id="TIGR02246">
    <property type="entry name" value="SgcJ/EcaC family oxidoreductase"/>
    <property type="match status" value="1"/>
</dbReference>